<sequence>MSRPAIAYINLNHLRHNYRLLTQRSTGASVMAIIKANGYGHGQALIAPVLLAEGCRHFGVTDACEGAQLRKLLAAAGSGEESTIAMLAGIYDKEDAGLATAHALTPAITDSAQIGLLKEAGFHGSVWIKIDTGMNRLGAEQPQLLIKQCHDSAIAVRGIMSHLACADEPDHPMNRQQAASFSSQCRQIDPQLPRSLLNSAGIITMPEEAGDIVRPGLALYGIEPLPAMPVGLKPVMTLTGAIVQVRNIPAGASISYGASFTARQPMRIAVVSLGYADGLPRGLSNKGQAFLRGQTLPVVGRVCMDYTMLDITGTDAEQGDYVEFWGENISAGDVAGALDTISYTLFTGIGERVTRLAV</sequence>
<dbReference type="InterPro" id="IPR029066">
    <property type="entry name" value="PLP-binding_barrel"/>
</dbReference>
<dbReference type="GO" id="GO:0005829">
    <property type="term" value="C:cytosol"/>
    <property type="evidence" value="ECO:0007669"/>
    <property type="project" value="TreeGrafter"/>
</dbReference>
<dbReference type="EC" id="5.1.1.1" evidence="4"/>
<dbReference type="CDD" id="cd00430">
    <property type="entry name" value="PLPDE_III_AR"/>
    <property type="match status" value="1"/>
</dbReference>
<dbReference type="GO" id="GO:0030632">
    <property type="term" value="P:D-alanine biosynthetic process"/>
    <property type="evidence" value="ECO:0007669"/>
    <property type="project" value="UniProtKB-UniRule"/>
</dbReference>
<comment type="cofactor">
    <cofactor evidence="1 4 5">
        <name>pyridoxal 5'-phosphate</name>
        <dbReference type="ChEBI" id="CHEBI:597326"/>
    </cofactor>
</comment>
<feature type="binding site" evidence="4 6">
    <location>
        <position position="304"/>
    </location>
    <ligand>
        <name>substrate</name>
    </ligand>
</feature>
<evidence type="ECO:0000256" key="1">
    <source>
        <dbReference type="ARBA" id="ARBA00001933"/>
    </source>
</evidence>
<dbReference type="HAMAP" id="MF_01201">
    <property type="entry name" value="Ala_racemase"/>
    <property type="match status" value="1"/>
</dbReference>
<proteinExistence type="inferred from homology"/>
<comment type="caution">
    <text evidence="8">The sequence shown here is derived from an EMBL/GenBank/DDBJ whole genome shotgun (WGS) entry which is preliminary data.</text>
</comment>
<keyword evidence="9" id="KW-1185">Reference proteome</keyword>
<dbReference type="EMBL" id="VBRY01000001">
    <property type="protein sequence ID" value="TLS69024.1"/>
    <property type="molecule type" value="Genomic_DNA"/>
</dbReference>
<dbReference type="Proteomes" id="UP000306585">
    <property type="component" value="Unassembled WGS sequence"/>
</dbReference>
<dbReference type="InterPro" id="IPR000821">
    <property type="entry name" value="Ala_racemase"/>
</dbReference>
<evidence type="ECO:0000313" key="9">
    <source>
        <dbReference type="Proteomes" id="UP000306585"/>
    </source>
</evidence>
<organism evidence="8 9">
    <name type="scientific">Mariprofundus erugo</name>
    <dbReference type="NCBI Taxonomy" id="2528639"/>
    <lineage>
        <taxon>Bacteria</taxon>
        <taxon>Pseudomonadati</taxon>
        <taxon>Pseudomonadota</taxon>
        <taxon>Candidatius Mariprofundia</taxon>
        <taxon>Mariprofundales</taxon>
        <taxon>Mariprofundaceae</taxon>
        <taxon>Mariprofundus</taxon>
    </lineage>
</organism>
<feature type="active site" description="Proton acceptor; specific for D-alanine" evidence="4">
    <location>
        <position position="35"/>
    </location>
</feature>
<dbReference type="Gene3D" id="3.20.20.10">
    <property type="entry name" value="Alanine racemase"/>
    <property type="match status" value="1"/>
</dbReference>
<dbReference type="PANTHER" id="PTHR30511">
    <property type="entry name" value="ALANINE RACEMASE"/>
    <property type="match status" value="1"/>
</dbReference>
<evidence type="ECO:0000256" key="6">
    <source>
        <dbReference type="PIRSR" id="PIRSR600821-52"/>
    </source>
</evidence>
<dbReference type="Gene3D" id="2.40.37.10">
    <property type="entry name" value="Lyase, Ornithine Decarboxylase, Chain A, domain 1"/>
    <property type="match status" value="1"/>
</dbReference>
<dbReference type="SUPFAM" id="SSF50621">
    <property type="entry name" value="Alanine racemase C-terminal domain-like"/>
    <property type="match status" value="1"/>
</dbReference>
<reference evidence="8 9" key="1">
    <citation type="journal article" date="2019" name="Appl. Environ. Microbiol.">
        <title>Environmental Evidence and Genomic Insight of Iron-oxidizing Bacteria Preference Towards More Corrosion Resistant Stainless Steel at Higher Salinities.</title>
        <authorList>
            <person name="Garrison C.E."/>
            <person name="Price K.A."/>
            <person name="Field E.K."/>
        </authorList>
    </citation>
    <scope>NUCLEOTIDE SEQUENCE [LARGE SCALE GENOMIC DNA]</scope>
    <source>
        <strain evidence="8 9">P3</strain>
    </source>
</reference>
<dbReference type="RefSeq" id="WP_138237839.1">
    <property type="nucleotide sequence ID" value="NZ_VBRY01000001.1"/>
</dbReference>
<dbReference type="PRINTS" id="PR00992">
    <property type="entry name" value="ALARACEMASE"/>
</dbReference>
<feature type="active site" description="Proton acceptor; specific for L-alanine" evidence="4">
    <location>
        <position position="256"/>
    </location>
</feature>
<dbReference type="InterPro" id="IPR020622">
    <property type="entry name" value="Ala_racemase_pyridoxalP-BS"/>
</dbReference>
<dbReference type="PROSITE" id="PS00395">
    <property type="entry name" value="ALANINE_RACEMASE"/>
    <property type="match status" value="1"/>
</dbReference>
<gene>
    <name evidence="8" type="primary">alr</name>
    <name evidence="8" type="ORF">FEF65_00570</name>
</gene>
<name>A0A5R9H2S4_9PROT</name>
<dbReference type="NCBIfam" id="TIGR00492">
    <property type="entry name" value="alr"/>
    <property type="match status" value="1"/>
</dbReference>
<evidence type="ECO:0000259" key="7">
    <source>
        <dbReference type="SMART" id="SM01005"/>
    </source>
</evidence>
<evidence type="ECO:0000256" key="3">
    <source>
        <dbReference type="ARBA" id="ARBA00023235"/>
    </source>
</evidence>
<evidence type="ECO:0000313" key="8">
    <source>
        <dbReference type="EMBL" id="TLS69024.1"/>
    </source>
</evidence>
<dbReference type="Pfam" id="PF01168">
    <property type="entry name" value="Ala_racemase_N"/>
    <property type="match status" value="1"/>
</dbReference>
<dbReference type="UniPathway" id="UPA00042">
    <property type="reaction ID" value="UER00497"/>
</dbReference>
<dbReference type="Pfam" id="PF00842">
    <property type="entry name" value="Ala_racemase_C"/>
    <property type="match status" value="1"/>
</dbReference>
<dbReference type="InterPro" id="IPR011079">
    <property type="entry name" value="Ala_racemase_C"/>
</dbReference>
<feature type="binding site" evidence="4 6">
    <location>
        <position position="136"/>
    </location>
    <ligand>
        <name>substrate</name>
    </ligand>
</feature>
<dbReference type="GO" id="GO:0030170">
    <property type="term" value="F:pyridoxal phosphate binding"/>
    <property type="evidence" value="ECO:0007669"/>
    <property type="project" value="UniProtKB-UniRule"/>
</dbReference>
<comment type="similarity">
    <text evidence="4">Belongs to the alanine racemase family.</text>
</comment>
<evidence type="ECO:0000256" key="4">
    <source>
        <dbReference type="HAMAP-Rule" id="MF_01201"/>
    </source>
</evidence>
<dbReference type="InterPro" id="IPR001608">
    <property type="entry name" value="Ala_racemase_N"/>
</dbReference>
<feature type="modified residue" description="N6-(pyridoxal phosphate)lysine" evidence="4 5">
    <location>
        <position position="35"/>
    </location>
</feature>
<dbReference type="SMART" id="SM01005">
    <property type="entry name" value="Ala_racemase_C"/>
    <property type="match status" value="1"/>
</dbReference>
<dbReference type="GO" id="GO:0008784">
    <property type="term" value="F:alanine racemase activity"/>
    <property type="evidence" value="ECO:0007669"/>
    <property type="project" value="UniProtKB-UniRule"/>
</dbReference>
<evidence type="ECO:0000256" key="5">
    <source>
        <dbReference type="PIRSR" id="PIRSR600821-50"/>
    </source>
</evidence>
<feature type="domain" description="Alanine racemase C-terminal" evidence="7">
    <location>
        <begin position="235"/>
        <end position="358"/>
    </location>
</feature>
<dbReference type="SUPFAM" id="SSF51419">
    <property type="entry name" value="PLP-binding barrel"/>
    <property type="match status" value="1"/>
</dbReference>
<comment type="function">
    <text evidence="4">Catalyzes the interconversion of L-alanine and D-alanine. May also act on other amino acids.</text>
</comment>
<keyword evidence="3 4" id="KW-0413">Isomerase</keyword>
<accession>A0A5R9H2S4</accession>
<dbReference type="AlphaFoldDB" id="A0A5R9H2S4"/>
<evidence type="ECO:0000256" key="2">
    <source>
        <dbReference type="ARBA" id="ARBA00022898"/>
    </source>
</evidence>
<dbReference type="InterPro" id="IPR009006">
    <property type="entry name" value="Ala_racemase/Decarboxylase_C"/>
</dbReference>
<protein>
    <recommendedName>
        <fullName evidence="4">Alanine racemase</fullName>
        <ecNumber evidence="4">5.1.1.1</ecNumber>
    </recommendedName>
</protein>
<keyword evidence="2 4" id="KW-0663">Pyridoxal phosphate</keyword>
<comment type="catalytic activity">
    <reaction evidence="4">
        <text>L-alanine = D-alanine</text>
        <dbReference type="Rhea" id="RHEA:20249"/>
        <dbReference type="ChEBI" id="CHEBI:57416"/>
        <dbReference type="ChEBI" id="CHEBI:57972"/>
        <dbReference type="EC" id="5.1.1.1"/>
    </reaction>
</comment>
<dbReference type="PANTHER" id="PTHR30511:SF0">
    <property type="entry name" value="ALANINE RACEMASE, CATABOLIC-RELATED"/>
    <property type="match status" value="1"/>
</dbReference>
<comment type="pathway">
    <text evidence="4">Amino-acid biosynthesis; D-alanine biosynthesis; D-alanine from L-alanine: step 1/1.</text>
</comment>